<feature type="chain" id="PRO_5034539866" description="DUF4390 domain-containing protein" evidence="1">
    <location>
        <begin position="20"/>
        <end position="183"/>
    </location>
</feature>
<feature type="signal peptide" evidence="1">
    <location>
        <begin position="1"/>
        <end position="19"/>
    </location>
</feature>
<reference evidence="2" key="1">
    <citation type="submission" date="2019-06" db="EMBL/GenBank/DDBJ databases">
        <title>Complete genome sequence of Methylogaea oryzae strain JCM16910.</title>
        <authorList>
            <person name="Asakawa S."/>
        </authorList>
    </citation>
    <scope>NUCLEOTIDE SEQUENCE</scope>
    <source>
        <strain evidence="2">E10</strain>
    </source>
</reference>
<evidence type="ECO:0000256" key="1">
    <source>
        <dbReference type="SAM" id="SignalP"/>
    </source>
</evidence>
<proteinExistence type="predicted"/>
<evidence type="ECO:0000313" key="2">
    <source>
        <dbReference type="EMBL" id="BBL72386.1"/>
    </source>
</evidence>
<gene>
    <name evidence="2" type="ORF">MoryE10_29920</name>
</gene>
<name>A0A8D5AJG4_9GAMM</name>
<dbReference type="InterPro" id="IPR025500">
    <property type="entry name" value="DUF4390"/>
</dbReference>
<sequence>MAKGLLALALLFNTALGWAASAEFTVLDARLQLQKDGYSLSADIDYRLPPAVREALGNSVPITLVVQLKVKRERRLLWEETVLNEYVRYRLRYHALSKLYQIQQEGIGGSRNFATLDAAVQALGSIRQLSIASADRFMLGITYKAGVRAYLDFEALPLPLRSVAYLNPQWHLDSPWYRWNFAE</sequence>
<dbReference type="Pfam" id="PF14334">
    <property type="entry name" value="DUF4390"/>
    <property type="match status" value="1"/>
</dbReference>
<dbReference type="KEGG" id="moz:MoryE10_29920"/>
<accession>A0A8D5AJG4</accession>
<protein>
    <recommendedName>
        <fullName evidence="4">DUF4390 domain-containing protein</fullName>
    </recommendedName>
</protein>
<dbReference type="RefSeq" id="WP_221047526.1">
    <property type="nucleotide sequence ID" value="NZ_AP019782.1"/>
</dbReference>
<evidence type="ECO:0000313" key="3">
    <source>
        <dbReference type="Proteomes" id="UP000824988"/>
    </source>
</evidence>
<evidence type="ECO:0008006" key="4">
    <source>
        <dbReference type="Google" id="ProtNLM"/>
    </source>
</evidence>
<organism evidence="2 3">
    <name type="scientific">Methylogaea oryzae</name>
    <dbReference type="NCBI Taxonomy" id="1295382"/>
    <lineage>
        <taxon>Bacteria</taxon>
        <taxon>Pseudomonadati</taxon>
        <taxon>Pseudomonadota</taxon>
        <taxon>Gammaproteobacteria</taxon>
        <taxon>Methylococcales</taxon>
        <taxon>Methylococcaceae</taxon>
        <taxon>Methylogaea</taxon>
    </lineage>
</organism>
<dbReference type="AlphaFoldDB" id="A0A8D5AJG4"/>
<keyword evidence="1" id="KW-0732">Signal</keyword>
<dbReference type="Proteomes" id="UP000824988">
    <property type="component" value="Chromosome"/>
</dbReference>
<dbReference type="EMBL" id="AP019782">
    <property type="protein sequence ID" value="BBL72386.1"/>
    <property type="molecule type" value="Genomic_DNA"/>
</dbReference>
<keyword evidence="3" id="KW-1185">Reference proteome</keyword>